<dbReference type="InterPro" id="IPR050742">
    <property type="entry name" value="Helicase_Restrict-Modif_Enz"/>
</dbReference>
<dbReference type="OrthoDB" id="9802848at2"/>
<evidence type="ECO:0000259" key="2">
    <source>
        <dbReference type="PROSITE" id="PS51194"/>
    </source>
</evidence>
<dbReference type="PANTHER" id="PTHR47396:SF1">
    <property type="entry name" value="ATP-DEPENDENT HELICASE IRC3-RELATED"/>
    <property type="match status" value="1"/>
</dbReference>
<reference evidence="3 4" key="1">
    <citation type="submission" date="2016-10" db="EMBL/GenBank/DDBJ databases">
        <authorList>
            <person name="de Groot N.N."/>
        </authorList>
    </citation>
    <scope>NUCLEOTIDE SEQUENCE [LARGE SCALE GENOMIC DNA]</scope>
    <source>
        <strain evidence="3 4">DSM 44778</strain>
    </source>
</reference>
<feature type="domain" description="Helicase ATP-binding" evidence="1">
    <location>
        <begin position="1"/>
        <end position="138"/>
    </location>
</feature>
<dbReference type="GO" id="GO:0003677">
    <property type="term" value="F:DNA binding"/>
    <property type="evidence" value="ECO:0007669"/>
    <property type="project" value="InterPro"/>
</dbReference>
<dbReference type="InterPro" id="IPR027417">
    <property type="entry name" value="P-loop_NTPase"/>
</dbReference>
<keyword evidence="3" id="KW-0378">Hydrolase</keyword>
<dbReference type="SUPFAM" id="SSF52540">
    <property type="entry name" value="P-loop containing nucleoside triphosphate hydrolases"/>
    <property type="match status" value="1"/>
</dbReference>
<name>A0A1I3JPR7_9BACL</name>
<dbReference type="CDD" id="cd18799">
    <property type="entry name" value="SF2_C_EcoAI-like"/>
    <property type="match status" value="1"/>
</dbReference>
<evidence type="ECO:0000259" key="1">
    <source>
        <dbReference type="PROSITE" id="PS51192"/>
    </source>
</evidence>
<dbReference type="GO" id="GO:0005524">
    <property type="term" value="F:ATP binding"/>
    <property type="evidence" value="ECO:0007669"/>
    <property type="project" value="InterPro"/>
</dbReference>
<dbReference type="Pfam" id="PF11907">
    <property type="entry name" value="DUF3427"/>
    <property type="match status" value="1"/>
</dbReference>
<proteinExistence type="predicted"/>
<dbReference type="SMART" id="SM00490">
    <property type="entry name" value="HELICc"/>
    <property type="match status" value="1"/>
</dbReference>
<dbReference type="InterPro" id="IPR001650">
    <property type="entry name" value="Helicase_C-like"/>
</dbReference>
<dbReference type="InterPro" id="IPR021835">
    <property type="entry name" value="DUF3427"/>
</dbReference>
<gene>
    <name evidence="3" type="ORF">SAMN05421852_101156</name>
</gene>
<protein>
    <submittedName>
        <fullName evidence="3">Superfamily II DNA or RNA helicase</fullName>
    </submittedName>
</protein>
<dbReference type="PANTHER" id="PTHR47396">
    <property type="entry name" value="TYPE I RESTRICTION ENZYME ECOKI R PROTEIN"/>
    <property type="match status" value="1"/>
</dbReference>
<dbReference type="PROSITE" id="PS51194">
    <property type="entry name" value="HELICASE_CTER"/>
    <property type="match status" value="1"/>
</dbReference>
<dbReference type="InterPro" id="IPR058403">
    <property type="entry name" value="DUF8090"/>
</dbReference>
<feature type="domain" description="Helicase C-terminal" evidence="2">
    <location>
        <begin position="190"/>
        <end position="351"/>
    </location>
</feature>
<keyword evidence="3" id="KW-0067">ATP-binding</keyword>
<keyword evidence="3" id="KW-0547">Nucleotide-binding</keyword>
<dbReference type="GO" id="GO:0005829">
    <property type="term" value="C:cytosol"/>
    <property type="evidence" value="ECO:0007669"/>
    <property type="project" value="TreeGrafter"/>
</dbReference>
<dbReference type="Pfam" id="PF04851">
    <property type="entry name" value="ResIII"/>
    <property type="match status" value="1"/>
</dbReference>
<dbReference type="InterPro" id="IPR014001">
    <property type="entry name" value="Helicase_ATP-bd"/>
</dbReference>
<evidence type="ECO:0000313" key="3">
    <source>
        <dbReference type="EMBL" id="SFI62154.1"/>
    </source>
</evidence>
<dbReference type="InterPro" id="IPR006935">
    <property type="entry name" value="Helicase/UvrB_N"/>
</dbReference>
<dbReference type="Proteomes" id="UP000199545">
    <property type="component" value="Unassembled WGS sequence"/>
</dbReference>
<dbReference type="EMBL" id="FORR01000001">
    <property type="protein sequence ID" value="SFI62154.1"/>
    <property type="molecule type" value="Genomic_DNA"/>
</dbReference>
<dbReference type="Pfam" id="PF26350">
    <property type="entry name" value="DUF8090"/>
    <property type="match status" value="1"/>
</dbReference>
<dbReference type="GO" id="GO:0004386">
    <property type="term" value="F:helicase activity"/>
    <property type="evidence" value="ECO:0007669"/>
    <property type="project" value="UniProtKB-KW"/>
</dbReference>
<accession>A0A1I3JPR7</accession>
<dbReference type="GO" id="GO:0016787">
    <property type="term" value="F:hydrolase activity"/>
    <property type="evidence" value="ECO:0007669"/>
    <property type="project" value="InterPro"/>
</dbReference>
<dbReference type="PROSITE" id="PS51192">
    <property type="entry name" value="HELICASE_ATP_BIND_1"/>
    <property type="match status" value="1"/>
</dbReference>
<sequence length="722" mass="85416">MNFGIYFMLFSGYVPSMQAIHCYYIAHRDELLEGAIETFNKVFNQPNLCGKMTGQKKEIERKFLFSTIQTLHREENLKKFSPDEFDYIVIDEFHHAQASTYTKVLEYFRPKFLLGLTATPERMDGKDILALCDYNVVYEIRLRDALEADLLCPFHYFGVVDKTVNYDEIPLSQGTLDEQILVKALSTNKRVDYIIEMINRYGYDGDRLIGLGFCVNVEHAKYMSREFNKRGYWTTYLTGEDSPEKRKKIIEQLEDENDPLEIIFTVNIFNEGVDIPKLNLILFLRPTESSTVFIQQLGRGLRKAEGKEFVTILDFIGNYQRSFMIPLALAGQTNNHMFDKDLLRVAVQNEFADLPNGSYVEFDRISKKQILEKLERVRMDSAETLKNFYVQLKKDLGRSPEIKDFLYIEKVPSLYFFLNRFGSWIRTKEKMKDLNEFDQKLLENTYAVEVVERIEQMLPIKWPYELAILELALKKQQVMVEDVVEHLQQRFALEMDIEKHQGLIVQAMAKLASPYKKQNWIFGSIDNHVFYVNDRFIEMVRNDDEIRSYVEERLNYGMIEFRRTFKPEYFLGKNKRLILYQNYTRDDIIFLSESGAKPGSWREGVRRVGEHYFLFVNLKKNETVEEHLRYQDYFIDQSTFHWQSQNQTSHDSSVGQNYIHHKDRGYHIHLFVRKFEKMHGMTLPFTYLGEVDYVESHGDKPMNIIWKLHHPVPDDLFIDLIS</sequence>
<keyword evidence="4" id="KW-1185">Reference proteome</keyword>
<dbReference type="Gene3D" id="3.40.50.300">
    <property type="entry name" value="P-loop containing nucleotide triphosphate hydrolases"/>
    <property type="match status" value="2"/>
</dbReference>
<dbReference type="AlphaFoldDB" id="A0A1I3JPR7"/>
<dbReference type="RefSeq" id="WP_093227123.1">
    <property type="nucleotide sequence ID" value="NZ_FORR01000001.1"/>
</dbReference>
<evidence type="ECO:0000313" key="4">
    <source>
        <dbReference type="Proteomes" id="UP000199545"/>
    </source>
</evidence>
<dbReference type="STRING" id="46223.SAMN05421852_101156"/>
<dbReference type="Pfam" id="PF00271">
    <property type="entry name" value="Helicase_C"/>
    <property type="match status" value="1"/>
</dbReference>
<keyword evidence="3" id="KW-0347">Helicase</keyword>
<organism evidence="3 4">
    <name type="scientific">Thermoflavimicrobium dichotomicum</name>
    <dbReference type="NCBI Taxonomy" id="46223"/>
    <lineage>
        <taxon>Bacteria</taxon>
        <taxon>Bacillati</taxon>
        <taxon>Bacillota</taxon>
        <taxon>Bacilli</taxon>
        <taxon>Bacillales</taxon>
        <taxon>Thermoactinomycetaceae</taxon>
        <taxon>Thermoflavimicrobium</taxon>
    </lineage>
</organism>